<proteinExistence type="predicted"/>
<dbReference type="AlphaFoldDB" id="A0A1V2ZWV5"/>
<evidence type="ECO:0000259" key="2">
    <source>
        <dbReference type="PROSITE" id="PS51746"/>
    </source>
</evidence>
<dbReference type="Gene3D" id="3.60.40.10">
    <property type="entry name" value="PPM-type phosphatase domain"/>
    <property type="match status" value="1"/>
</dbReference>
<dbReference type="SMART" id="SM00332">
    <property type="entry name" value="PP2Cc"/>
    <property type="match status" value="1"/>
</dbReference>
<dbReference type="RefSeq" id="WP_018947315.1">
    <property type="nucleotide sequence ID" value="NZ_MUZR01000044.1"/>
</dbReference>
<evidence type="ECO:0000313" key="4">
    <source>
        <dbReference type="Proteomes" id="UP000189177"/>
    </source>
</evidence>
<keyword evidence="4" id="KW-1185">Reference proteome</keyword>
<dbReference type="CDD" id="cd00143">
    <property type="entry name" value="PP2Cc"/>
    <property type="match status" value="1"/>
</dbReference>
<feature type="domain" description="PPM-type phosphatase" evidence="2">
    <location>
        <begin position="2"/>
        <end position="239"/>
    </location>
</feature>
<keyword evidence="1" id="KW-0472">Membrane</keyword>
<dbReference type="SMART" id="SM00331">
    <property type="entry name" value="PP2C_SIG"/>
    <property type="match status" value="1"/>
</dbReference>
<dbReference type="OrthoDB" id="9801841at2"/>
<accession>A0A1V2ZWV5</accession>
<feature type="transmembrane region" description="Helical" evidence="1">
    <location>
        <begin position="255"/>
        <end position="277"/>
    </location>
</feature>
<dbReference type="Proteomes" id="UP000189177">
    <property type="component" value="Unassembled WGS sequence"/>
</dbReference>
<gene>
    <name evidence="3" type="ORF">B1A74_10345</name>
</gene>
<sequence>METASASDIGARPEQQDAVTVRVSDDGRRALLAVADGMGGHAAGAWASHTAIATIEAHWEQCNGMPTRPARWLETVARAAHDALRAEITDDTAPPGTTLVVLFVDESGAWWVHCGDSRLLHFRGTRLIERTRDHSRVQELFEAGMIREQEMATHPDQNHLLAALGMPGGLRLDHGHAKRHPDSAFLLCTDGFWEQIEPAEMAGLLVSDDLSGGLDEAVRVAARRGGPRGDNIAVAAWRSGAPRGFDRLRHRGGSLVPSTLLGGIILLAVLAILFWPVGGG</sequence>
<reference evidence="3 4" key="1">
    <citation type="submission" date="2017-02" db="EMBL/GenBank/DDBJ databases">
        <title>Genomic diversity within the haloalkaliphilic genus Thioalkalivibrio.</title>
        <authorList>
            <person name="Ahn A.-C."/>
            <person name="Meier-Kolthoff J."/>
            <person name="Overmars L."/>
            <person name="Richter M."/>
            <person name="Woyke T."/>
            <person name="Sorokin D.Y."/>
            <person name="Muyzer G."/>
        </authorList>
    </citation>
    <scope>NUCLEOTIDE SEQUENCE [LARGE SCALE GENOMIC DNA]</scope>
    <source>
        <strain evidence="3 4">HL17</strain>
    </source>
</reference>
<dbReference type="SUPFAM" id="SSF81606">
    <property type="entry name" value="PP2C-like"/>
    <property type="match status" value="1"/>
</dbReference>
<name>A0A1V2ZWV5_9GAMM</name>
<protein>
    <submittedName>
        <fullName evidence="3">Serine/threonine protein phosphatase</fullName>
    </submittedName>
</protein>
<dbReference type="InterPro" id="IPR001932">
    <property type="entry name" value="PPM-type_phosphatase-like_dom"/>
</dbReference>
<dbReference type="InterPro" id="IPR036457">
    <property type="entry name" value="PPM-type-like_dom_sf"/>
</dbReference>
<dbReference type="EMBL" id="MUZR01000044">
    <property type="protein sequence ID" value="OOC09590.1"/>
    <property type="molecule type" value="Genomic_DNA"/>
</dbReference>
<evidence type="ECO:0000313" key="3">
    <source>
        <dbReference type="EMBL" id="OOC09590.1"/>
    </source>
</evidence>
<dbReference type="PROSITE" id="PS51746">
    <property type="entry name" value="PPM_2"/>
    <property type="match status" value="1"/>
</dbReference>
<dbReference type="STRING" id="252474.B1A74_10345"/>
<keyword evidence="1" id="KW-0812">Transmembrane</keyword>
<keyword evidence="1" id="KW-1133">Transmembrane helix</keyword>
<organism evidence="3 4">
    <name type="scientific">Thioalkalivibrio halophilus</name>
    <dbReference type="NCBI Taxonomy" id="252474"/>
    <lineage>
        <taxon>Bacteria</taxon>
        <taxon>Pseudomonadati</taxon>
        <taxon>Pseudomonadota</taxon>
        <taxon>Gammaproteobacteria</taxon>
        <taxon>Chromatiales</taxon>
        <taxon>Ectothiorhodospiraceae</taxon>
        <taxon>Thioalkalivibrio</taxon>
    </lineage>
</organism>
<dbReference type="Pfam" id="PF13672">
    <property type="entry name" value="PP2C_2"/>
    <property type="match status" value="1"/>
</dbReference>
<comment type="caution">
    <text evidence="3">The sequence shown here is derived from an EMBL/GenBank/DDBJ whole genome shotgun (WGS) entry which is preliminary data.</text>
</comment>
<evidence type="ECO:0000256" key="1">
    <source>
        <dbReference type="SAM" id="Phobius"/>
    </source>
</evidence>